<dbReference type="FunCoup" id="A0A1Q3AXI5">
    <property type="interactions" value="531"/>
</dbReference>
<evidence type="ECO:0000313" key="4">
    <source>
        <dbReference type="EMBL" id="GAV60461.1"/>
    </source>
</evidence>
<dbReference type="InterPro" id="IPR000683">
    <property type="entry name" value="Gfo/Idh/MocA-like_OxRdtase_N"/>
</dbReference>
<sequence length="361" mass="39871">MAENPTRFGIMGCANIARKVARAINLAPNSTLYAIASRSVEKAKQFVSSINGLSETVKIYGGYEQLLDDPLVDVVYMPLPTSLHVHWAVLAAQKKKHLLIEKPTALDAVELDQILEACEFNGVQFMDGSMWLHHPRTAKMKEMLLDSGLLGPINYIYSSSTFSAIPEFLANNIRVNPEMDALGALGDLGWYCIGAILWAKNYQLPTLVTALSDTIKNSTGVILSLTASLHYDQPEKTVATIHCSFLSHSSMDLGISGSKGSLHLNDFIIPYREDSAFFHFTVDAKLVDLHIGWNLKPERVVVSSQLAQEALMVQELARLVECIRKSGCRPDGKWPEISRKTQLVLDAVKKSVDLGFKPVNM</sequence>
<dbReference type="Pfam" id="PF01408">
    <property type="entry name" value="GFO_IDH_MocA"/>
    <property type="match status" value="1"/>
</dbReference>
<comment type="caution">
    <text evidence="4">The sequence shown here is derived from an EMBL/GenBank/DDBJ whole genome shotgun (WGS) entry which is preliminary data.</text>
</comment>
<name>A0A1Q3AXI5_CEPFO</name>
<dbReference type="SUPFAM" id="SSF51735">
    <property type="entry name" value="NAD(P)-binding Rossmann-fold domains"/>
    <property type="match status" value="1"/>
</dbReference>
<organism evidence="4 5">
    <name type="scientific">Cephalotus follicularis</name>
    <name type="common">Albany pitcher plant</name>
    <dbReference type="NCBI Taxonomy" id="3775"/>
    <lineage>
        <taxon>Eukaryota</taxon>
        <taxon>Viridiplantae</taxon>
        <taxon>Streptophyta</taxon>
        <taxon>Embryophyta</taxon>
        <taxon>Tracheophyta</taxon>
        <taxon>Spermatophyta</taxon>
        <taxon>Magnoliopsida</taxon>
        <taxon>eudicotyledons</taxon>
        <taxon>Gunneridae</taxon>
        <taxon>Pentapetalae</taxon>
        <taxon>rosids</taxon>
        <taxon>fabids</taxon>
        <taxon>Oxalidales</taxon>
        <taxon>Cephalotaceae</taxon>
        <taxon>Cephalotus</taxon>
    </lineage>
</organism>
<feature type="domain" description="Gfo/Idh/MocA-like oxidoreductase N-terminal" evidence="2">
    <location>
        <begin position="7"/>
        <end position="126"/>
    </location>
</feature>
<dbReference type="OrthoDB" id="2129491at2759"/>
<evidence type="ECO:0000256" key="1">
    <source>
        <dbReference type="ARBA" id="ARBA00010928"/>
    </source>
</evidence>
<dbReference type="Gene3D" id="3.40.50.720">
    <property type="entry name" value="NAD(P)-binding Rossmann-like Domain"/>
    <property type="match status" value="1"/>
</dbReference>
<gene>
    <name evidence="4" type="ORF">CFOL_v3_03991</name>
</gene>
<proteinExistence type="inferred from homology"/>
<evidence type="ECO:0000259" key="3">
    <source>
        <dbReference type="Pfam" id="PF22725"/>
    </source>
</evidence>
<comment type="similarity">
    <text evidence="1">Belongs to the Gfo/Idh/MocA family.</text>
</comment>
<evidence type="ECO:0000259" key="2">
    <source>
        <dbReference type="Pfam" id="PF01408"/>
    </source>
</evidence>
<dbReference type="AlphaFoldDB" id="A0A1Q3AXI5"/>
<evidence type="ECO:0000313" key="5">
    <source>
        <dbReference type="Proteomes" id="UP000187406"/>
    </source>
</evidence>
<dbReference type="InterPro" id="IPR036291">
    <property type="entry name" value="NAD(P)-bd_dom_sf"/>
</dbReference>
<dbReference type="PANTHER" id="PTHR46368:SF5">
    <property type="entry name" value="NAD(P)-BINDING ROSSMANN-FOLD SUPERFAMILY PROTEIN"/>
    <property type="match status" value="1"/>
</dbReference>
<keyword evidence="5" id="KW-1185">Reference proteome</keyword>
<dbReference type="Pfam" id="PF22725">
    <property type="entry name" value="GFO_IDH_MocA_C3"/>
    <property type="match status" value="1"/>
</dbReference>
<dbReference type="SUPFAM" id="SSF55347">
    <property type="entry name" value="Glyceraldehyde-3-phosphate dehydrogenase-like, C-terminal domain"/>
    <property type="match status" value="1"/>
</dbReference>
<dbReference type="GO" id="GO:0000166">
    <property type="term" value="F:nucleotide binding"/>
    <property type="evidence" value="ECO:0007669"/>
    <property type="project" value="InterPro"/>
</dbReference>
<dbReference type="InterPro" id="IPR055170">
    <property type="entry name" value="GFO_IDH_MocA-like_dom"/>
</dbReference>
<accession>A0A1Q3AXI5</accession>
<reference evidence="5" key="1">
    <citation type="submission" date="2016-04" db="EMBL/GenBank/DDBJ databases">
        <title>Cephalotus genome sequencing.</title>
        <authorList>
            <person name="Fukushima K."/>
            <person name="Hasebe M."/>
            <person name="Fang X."/>
        </authorList>
    </citation>
    <scope>NUCLEOTIDE SEQUENCE [LARGE SCALE GENOMIC DNA]</scope>
    <source>
        <strain evidence="5">cv. St1</strain>
    </source>
</reference>
<dbReference type="PANTHER" id="PTHR46368">
    <property type="match status" value="1"/>
</dbReference>
<dbReference type="Proteomes" id="UP000187406">
    <property type="component" value="Unassembled WGS sequence"/>
</dbReference>
<dbReference type="STRING" id="3775.A0A1Q3AXI5"/>
<dbReference type="Gene3D" id="3.30.360.10">
    <property type="entry name" value="Dihydrodipicolinate Reductase, domain 2"/>
    <property type="match status" value="1"/>
</dbReference>
<protein>
    <submittedName>
        <fullName evidence="4">GFO_IDH_MocA domain-containing protein</fullName>
    </submittedName>
</protein>
<feature type="domain" description="GFO/IDH/MocA-like oxidoreductase" evidence="3">
    <location>
        <begin position="144"/>
        <end position="262"/>
    </location>
</feature>
<dbReference type="EMBL" id="BDDD01000154">
    <property type="protein sequence ID" value="GAV60461.1"/>
    <property type="molecule type" value="Genomic_DNA"/>
</dbReference>
<dbReference type="InParanoid" id="A0A1Q3AXI5"/>